<accession>A0ACD0P669</accession>
<protein>
    <submittedName>
        <fullName evidence="1">Uncharacterized protein</fullName>
    </submittedName>
</protein>
<organism evidence="1 2">
    <name type="scientific">Violaceomyces palustris</name>
    <dbReference type="NCBI Taxonomy" id="1673888"/>
    <lineage>
        <taxon>Eukaryota</taxon>
        <taxon>Fungi</taxon>
        <taxon>Dikarya</taxon>
        <taxon>Basidiomycota</taxon>
        <taxon>Ustilaginomycotina</taxon>
        <taxon>Ustilaginomycetes</taxon>
        <taxon>Violaceomycetales</taxon>
        <taxon>Violaceomycetaceae</taxon>
        <taxon>Violaceomyces</taxon>
    </lineage>
</organism>
<reference evidence="1 2" key="1">
    <citation type="journal article" date="2018" name="Mol. Biol. Evol.">
        <title>Broad Genomic Sampling Reveals a Smut Pathogenic Ancestry of the Fungal Clade Ustilaginomycotina.</title>
        <authorList>
            <person name="Kijpornyongpan T."/>
            <person name="Mondo S.J."/>
            <person name="Barry K."/>
            <person name="Sandor L."/>
            <person name="Lee J."/>
            <person name="Lipzen A."/>
            <person name="Pangilinan J."/>
            <person name="LaButti K."/>
            <person name="Hainaut M."/>
            <person name="Henrissat B."/>
            <person name="Grigoriev I.V."/>
            <person name="Spatafora J.W."/>
            <person name="Aime M.C."/>
        </authorList>
    </citation>
    <scope>NUCLEOTIDE SEQUENCE [LARGE SCALE GENOMIC DNA]</scope>
    <source>
        <strain evidence="1 2">SA 807</strain>
    </source>
</reference>
<sequence length="659" mass="72035">MNSHLASGTGFGNRFWGISDADASSSSSTGTAVTSAMDHYNPNDVPQNDPKFTHHRRVLNSVSLIMILLGCLVLVMLCILLGRMLAVQKRQKDSSNMVKRWSNLLRARGRVRMDSCTDLDLERGRGLGLEHCYPGEAQSQVLMRHHRRGSSGFSSREIKTVVPASWMYDQSQTYSCKVGPSGDFMGGSRSYNVPRPPSSSLARSSVSHSQFSMSPPVSPTRRLNALPHQRCHSQKSSGGSFTFIPVVPTSSALGEIGGGVVGVEMGRMVPLPKEPRQSLASPRQRSQVLAQQNYPSGSGNGLPSSSSSYIPLSGRTLTAHVFEQEQEAYLNRAKLEECHQKFAHSNHSYGQQDWNRGPDAEIFGKFDHYDHAHRSGEPKVCGTMRKALREDTSFFLLSNTDHWTHEEKGIFLGSSTLRVDGEVAGTLVDNPRYGVDMERKGSQSPSTFSVPRSVSRAGSNFTFEEDEDLRVQGGEETEGFDFSRRHGHHDSTLLSSSQHQVKDCQTQPPRGKVEVEGPVGLGSEDGIEETDGLGLIDDDVIRGVTCSARQGSGLRRDSSSGSRATASPSSRSADESSNLMIPCRSASRKLTEGRRYLEPQGPKGKPGSESTVDEELGSAFRDVFMLDLGNGKGLKMTPSPLVEKVNPFNRGQPSRSDWL</sequence>
<proteinExistence type="predicted"/>
<gene>
    <name evidence="1" type="ORF">IE53DRAFT_359902</name>
</gene>
<name>A0ACD0P669_9BASI</name>
<dbReference type="EMBL" id="KZ819720">
    <property type="protein sequence ID" value="PWN53552.1"/>
    <property type="molecule type" value="Genomic_DNA"/>
</dbReference>
<evidence type="ECO:0000313" key="2">
    <source>
        <dbReference type="Proteomes" id="UP000245626"/>
    </source>
</evidence>
<evidence type="ECO:0000313" key="1">
    <source>
        <dbReference type="EMBL" id="PWN53552.1"/>
    </source>
</evidence>
<dbReference type="Proteomes" id="UP000245626">
    <property type="component" value="Unassembled WGS sequence"/>
</dbReference>
<keyword evidence="2" id="KW-1185">Reference proteome</keyword>